<dbReference type="Proteomes" id="UP001164790">
    <property type="component" value="Chromosome"/>
</dbReference>
<reference evidence="1" key="1">
    <citation type="submission" date="2022-10" db="EMBL/GenBank/DDBJ databases">
        <title>Comparative genomic analysis and in-vitro probiotic properties of the potential probiotic L. chiayiensis AACE 3.</title>
        <authorList>
            <person name="Kang X."/>
        </authorList>
    </citation>
    <scope>NUCLEOTIDE SEQUENCE</scope>
    <source>
        <strain evidence="1">AACE 3</strain>
    </source>
</reference>
<protein>
    <submittedName>
        <fullName evidence="1">Uncharacterized protein</fullName>
    </submittedName>
</protein>
<dbReference type="EMBL" id="CP107523">
    <property type="protein sequence ID" value="UYN56495.1"/>
    <property type="molecule type" value="Genomic_DNA"/>
</dbReference>
<dbReference type="RefSeq" id="WP_213224186.1">
    <property type="nucleotide sequence ID" value="NZ_CP074378.1"/>
</dbReference>
<name>A0ABY6H6K6_9LACO</name>
<proteinExistence type="predicted"/>
<gene>
    <name evidence="1" type="ORF">OFW50_13705</name>
</gene>
<organism evidence="1 2">
    <name type="scientific">Lacticaseibacillus chiayiensis</name>
    <dbReference type="NCBI Taxonomy" id="2100821"/>
    <lineage>
        <taxon>Bacteria</taxon>
        <taxon>Bacillati</taxon>
        <taxon>Bacillota</taxon>
        <taxon>Bacilli</taxon>
        <taxon>Lactobacillales</taxon>
        <taxon>Lactobacillaceae</taxon>
        <taxon>Lacticaseibacillus</taxon>
    </lineage>
</organism>
<sequence length="75" mass="8563">MFEPNYKQMIRDIKQNAFELTALRIYIENSDVPNRDYLLEVVDNQKAALHTVAKALSIVETTGRTNIPVLGLVCR</sequence>
<accession>A0ABY6H6K6</accession>
<keyword evidence="2" id="KW-1185">Reference proteome</keyword>
<evidence type="ECO:0000313" key="1">
    <source>
        <dbReference type="EMBL" id="UYN56495.1"/>
    </source>
</evidence>
<evidence type="ECO:0000313" key="2">
    <source>
        <dbReference type="Proteomes" id="UP001164790"/>
    </source>
</evidence>